<gene>
    <name evidence="1" type="ORF">POM88_019354</name>
</gene>
<proteinExistence type="predicted"/>
<dbReference type="Proteomes" id="UP001237642">
    <property type="component" value="Unassembled WGS sequence"/>
</dbReference>
<accession>A0AAD8IT30</accession>
<dbReference type="SUPFAM" id="SSF54980">
    <property type="entry name" value="EF-G C-terminal domain-like"/>
    <property type="match status" value="1"/>
</dbReference>
<comment type="caution">
    <text evidence="1">The sequence shown here is derived from an EMBL/GenBank/DDBJ whole genome shotgun (WGS) entry which is preliminary data.</text>
</comment>
<dbReference type="EMBL" id="JAUIZM010000004">
    <property type="protein sequence ID" value="KAK1391176.1"/>
    <property type="molecule type" value="Genomic_DNA"/>
</dbReference>
<dbReference type="AlphaFoldDB" id="A0AAD8IT30"/>
<organism evidence="1 2">
    <name type="scientific">Heracleum sosnowskyi</name>
    <dbReference type="NCBI Taxonomy" id="360622"/>
    <lineage>
        <taxon>Eukaryota</taxon>
        <taxon>Viridiplantae</taxon>
        <taxon>Streptophyta</taxon>
        <taxon>Embryophyta</taxon>
        <taxon>Tracheophyta</taxon>
        <taxon>Spermatophyta</taxon>
        <taxon>Magnoliopsida</taxon>
        <taxon>eudicotyledons</taxon>
        <taxon>Gunneridae</taxon>
        <taxon>Pentapetalae</taxon>
        <taxon>asterids</taxon>
        <taxon>campanulids</taxon>
        <taxon>Apiales</taxon>
        <taxon>Apiaceae</taxon>
        <taxon>Apioideae</taxon>
        <taxon>apioid superclade</taxon>
        <taxon>Tordylieae</taxon>
        <taxon>Tordyliinae</taxon>
        <taxon>Heracleum</taxon>
    </lineage>
</organism>
<protein>
    <submittedName>
        <fullName evidence="1">Uncharacterized protein</fullName>
    </submittedName>
</protein>
<reference evidence="1" key="2">
    <citation type="submission" date="2023-05" db="EMBL/GenBank/DDBJ databases">
        <authorList>
            <person name="Schelkunov M.I."/>
        </authorList>
    </citation>
    <scope>NUCLEOTIDE SEQUENCE</scope>
    <source>
        <strain evidence="1">Hsosn_3</strain>
        <tissue evidence="1">Leaf</tissue>
    </source>
</reference>
<reference evidence="1" key="1">
    <citation type="submission" date="2023-02" db="EMBL/GenBank/DDBJ databases">
        <title>Genome of toxic invasive species Heracleum sosnowskyi carries increased number of genes despite the absence of recent whole-genome duplications.</title>
        <authorList>
            <person name="Schelkunov M."/>
            <person name="Shtratnikova V."/>
            <person name="Makarenko M."/>
            <person name="Klepikova A."/>
            <person name="Omelchenko D."/>
            <person name="Novikova G."/>
            <person name="Obukhova E."/>
            <person name="Bogdanov V."/>
            <person name="Penin A."/>
            <person name="Logacheva M."/>
        </authorList>
    </citation>
    <scope>NUCLEOTIDE SEQUENCE</scope>
    <source>
        <strain evidence="1">Hsosn_3</strain>
        <tissue evidence="1">Leaf</tissue>
    </source>
</reference>
<dbReference type="InterPro" id="IPR035647">
    <property type="entry name" value="EFG_III/V"/>
</dbReference>
<keyword evidence="2" id="KW-1185">Reference proteome</keyword>
<name>A0AAD8IT30_9APIA</name>
<evidence type="ECO:0000313" key="1">
    <source>
        <dbReference type="EMBL" id="KAK1391176.1"/>
    </source>
</evidence>
<evidence type="ECO:0000313" key="2">
    <source>
        <dbReference type="Proteomes" id="UP001237642"/>
    </source>
</evidence>
<sequence length="160" mass="17773">MGVLTKTGISEIGVLDVEESNRIRKYEASTATTNMLYQGVETLERNVMSGFRQQLQAEQYGMFSGQLMTAVKDACLMYAFLARRRASLLKEEMQEGSALFMVHAYLPVTAGASSALLVLSHWKALPEDPFFVPKTVEEKEEFGDVYSSSGKGCSFWTEAC</sequence>